<accession>A0ABQ2HV40</accession>
<organism evidence="2 3">
    <name type="scientific">Dyadobacter beijingensis</name>
    <dbReference type="NCBI Taxonomy" id="365489"/>
    <lineage>
        <taxon>Bacteria</taxon>
        <taxon>Pseudomonadati</taxon>
        <taxon>Bacteroidota</taxon>
        <taxon>Cytophagia</taxon>
        <taxon>Cytophagales</taxon>
        <taxon>Spirosomataceae</taxon>
        <taxon>Dyadobacter</taxon>
    </lineage>
</organism>
<reference evidence="3" key="1">
    <citation type="journal article" date="2019" name="Int. J. Syst. Evol. Microbiol.">
        <title>The Global Catalogue of Microorganisms (GCM) 10K type strain sequencing project: providing services to taxonomists for standard genome sequencing and annotation.</title>
        <authorList>
            <consortium name="The Broad Institute Genomics Platform"/>
            <consortium name="The Broad Institute Genome Sequencing Center for Infectious Disease"/>
            <person name="Wu L."/>
            <person name="Ma J."/>
        </authorList>
    </citation>
    <scope>NUCLEOTIDE SEQUENCE [LARGE SCALE GENOMIC DNA]</scope>
    <source>
        <strain evidence="3">CGMCC 1.6375</strain>
    </source>
</reference>
<feature type="region of interest" description="Disordered" evidence="1">
    <location>
        <begin position="37"/>
        <end position="60"/>
    </location>
</feature>
<proteinExistence type="predicted"/>
<name>A0ABQ2HV40_9BACT</name>
<evidence type="ECO:0000313" key="2">
    <source>
        <dbReference type="EMBL" id="GGM90716.1"/>
    </source>
</evidence>
<gene>
    <name evidence="2" type="ORF">GCM10010967_24730</name>
</gene>
<dbReference type="Proteomes" id="UP000632339">
    <property type="component" value="Unassembled WGS sequence"/>
</dbReference>
<evidence type="ECO:0000313" key="3">
    <source>
        <dbReference type="Proteomes" id="UP000632339"/>
    </source>
</evidence>
<evidence type="ECO:0000256" key="1">
    <source>
        <dbReference type="SAM" id="MobiDB-lite"/>
    </source>
</evidence>
<dbReference type="EMBL" id="BMLI01000001">
    <property type="protein sequence ID" value="GGM90716.1"/>
    <property type="molecule type" value="Genomic_DNA"/>
</dbReference>
<protein>
    <submittedName>
        <fullName evidence="2">Uncharacterized protein</fullName>
    </submittedName>
</protein>
<sequence length="60" mass="6835">MLMKTFLCYLTFAALLTLCYVERNSATEDKTRARAQAARRGSRGGTVWISQNRPLAKLRQ</sequence>
<keyword evidence="3" id="KW-1185">Reference proteome</keyword>
<comment type="caution">
    <text evidence="2">The sequence shown here is derived from an EMBL/GenBank/DDBJ whole genome shotgun (WGS) entry which is preliminary data.</text>
</comment>